<dbReference type="Proteomes" id="UP000326302">
    <property type="component" value="Unassembled WGS sequence"/>
</dbReference>
<keyword evidence="6" id="KW-1185">Reference proteome</keyword>
<dbReference type="InterPro" id="IPR043814">
    <property type="entry name" value="DUF5796"/>
</dbReference>
<evidence type="ECO:0000313" key="5">
    <source>
        <dbReference type="Proteomes" id="UP000326302"/>
    </source>
</evidence>
<dbReference type="Proteomes" id="UP000326865">
    <property type="component" value="Unassembled WGS sequence"/>
</dbReference>
<organism evidence="1 6">
    <name type="scientific">Halosegnis rubeus</name>
    <dbReference type="NCBI Taxonomy" id="2212850"/>
    <lineage>
        <taxon>Archaea</taxon>
        <taxon>Methanobacteriati</taxon>
        <taxon>Methanobacteriota</taxon>
        <taxon>Stenosarchaea group</taxon>
        <taxon>Halobacteria</taxon>
        <taxon>Halobacteriales</taxon>
        <taxon>Natronomonadaceae</taxon>
        <taxon>Halosegnis</taxon>
    </lineage>
</organism>
<evidence type="ECO:0000313" key="2">
    <source>
        <dbReference type="EMBL" id="KAB7514149.1"/>
    </source>
</evidence>
<dbReference type="EMBL" id="QJOW01000004">
    <property type="protein sequence ID" value="KAB7514149.1"/>
    <property type="molecule type" value="Genomic_DNA"/>
</dbReference>
<accession>A0A5N5U559</accession>
<dbReference type="RefSeq" id="WP_152120486.1">
    <property type="nucleotide sequence ID" value="NZ_QJOW01000004.1"/>
</dbReference>
<sequence length="142" mass="15516">MSFRSDIAPELIDISLEPEGVEVTYADGRSVFYHGVPTKAEETVTTAPGKDVHVLVTDPSEEEGVMLYVNDRATDDDILRSTGVGRVIIDRDETESIFPGVEATNAGYRTEITADPETARGRVFVFAEDELGEESYEIVGAE</sequence>
<dbReference type="EMBL" id="QMDY01000003">
    <property type="protein sequence ID" value="KAB7519003.1"/>
    <property type="molecule type" value="Genomic_DNA"/>
</dbReference>
<evidence type="ECO:0000313" key="4">
    <source>
        <dbReference type="Proteomes" id="UP000326207"/>
    </source>
</evidence>
<evidence type="ECO:0000313" key="3">
    <source>
        <dbReference type="EMBL" id="KAB7519003.1"/>
    </source>
</evidence>
<evidence type="ECO:0000313" key="6">
    <source>
        <dbReference type="Proteomes" id="UP000326865"/>
    </source>
</evidence>
<accession>A0A5N5UNT8</accession>
<dbReference type="AlphaFoldDB" id="A0A5N5U559"/>
<dbReference type="EMBL" id="QKKZ01000003">
    <property type="protein sequence ID" value="KAB7513746.1"/>
    <property type="molecule type" value="Genomic_DNA"/>
</dbReference>
<gene>
    <name evidence="1" type="ORF">DM867_07995</name>
    <name evidence="2" type="ORF">DMP03_09665</name>
    <name evidence="3" type="ORF">DP108_07610</name>
</gene>
<dbReference type="Pfam" id="PF19109">
    <property type="entry name" value="DUF5796"/>
    <property type="match status" value="1"/>
</dbReference>
<reference evidence="4 5" key="1">
    <citation type="submission" date="2019-10" db="EMBL/GenBank/DDBJ databases">
        <title>Unraveling microbial dark matter from salterns through culturing: the case of the genus Halosegnis.</title>
        <authorList>
            <person name="Duran-Viseras A."/>
            <person name="Andrei A.-S."/>
            <person name="Vera-Gargallo B."/>
            <person name="Ghai R."/>
            <person name="Sanchez-Porro C."/>
            <person name="Ventosa A."/>
        </authorList>
    </citation>
    <scope>NUCLEOTIDE SEQUENCE [LARGE SCALE GENOMIC DNA]</scope>
    <source>
        <strain evidence="2 5">F17-44</strain>
        <strain evidence="1 6">F18-79</strain>
        <strain evidence="3 4">F19-13</strain>
    </source>
</reference>
<evidence type="ECO:0000313" key="1">
    <source>
        <dbReference type="EMBL" id="KAB7513746.1"/>
    </source>
</evidence>
<dbReference type="OrthoDB" id="156190at2157"/>
<protein>
    <submittedName>
        <fullName evidence="1">Uncharacterized protein</fullName>
    </submittedName>
</protein>
<accession>A0A5N5U6P7</accession>
<name>A0A5N5U559_9EURY</name>
<proteinExistence type="predicted"/>
<dbReference type="Proteomes" id="UP000326207">
    <property type="component" value="Unassembled WGS sequence"/>
</dbReference>
<comment type="caution">
    <text evidence="1">The sequence shown here is derived from an EMBL/GenBank/DDBJ whole genome shotgun (WGS) entry which is preliminary data.</text>
</comment>